<dbReference type="AlphaFoldDB" id="A0A8T0H798"/>
<dbReference type="Proteomes" id="UP000822688">
    <property type="component" value="Chromosome 7"/>
</dbReference>
<evidence type="ECO:0000313" key="2">
    <source>
        <dbReference type="Proteomes" id="UP000822688"/>
    </source>
</evidence>
<evidence type="ECO:0000313" key="1">
    <source>
        <dbReference type="EMBL" id="KAG0566254.1"/>
    </source>
</evidence>
<reference evidence="1" key="1">
    <citation type="submission" date="2020-06" db="EMBL/GenBank/DDBJ databases">
        <title>WGS assembly of Ceratodon purpureus strain R40.</title>
        <authorList>
            <person name="Carey S.B."/>
            <person name="Jenkins J."/>
            <person name="Shu S."/>
            <person name="Lovell J.T."/>
            <person name="Sreedasyam A."/>
            <person name="Maumus F."/>
            <person name="Tiley G.P."/>
            <person name="Fernandez-Pozo N."/>
            <person name="Barry K."/>
            <person name="Chen C."/>
            <person name="Wang M."/>
            <person name="Lipzen A."/>
            <person name="Daum C."/>
            <person name="Saski C.A."/>
            <person name="Payton A.C."/>
            <person name="Mcbreen J.C."/>
            <person name="Conrad R.E."/>
            <person name="Kollar L.M."/>
            <person name="Olsson S."/>
            <person name="Huttunen S."/>
            <person name="Landis J.B."/>
            <person name="Wickett N.J."/>
            <person name="Johnson M.G."/>
            <person name="Rensing S.A."/>
            <person name="Grimwood J."/>
            <person name="Schmutz J."/>
            <person name="Mcdaniel S.F."/>
        </authorList>
    </citation>
    <scope>NUCLEOTIDE SEQUENCE</scope>
    <source>
        <strain evidence="1">R40</strain>
    </source>
</reference>
<gene>
    <name evidence="1" type="ORF">KC19_7G049800</name>
</gene>
<proteinExistence type="predicted"/>
<organism evidence="1 2">
    <name type="scientific">Ceratodon purpureus</name>
    <name type="common">Fire moss</name>
    <name type="synonym">Dicranum purpureum</name>
    <dbReference type="NCBI Taxonomy" id="3225"/>
    <lineage>
        <taxon>Eukaryota</taxon>
        <taxon>Viridiplantae</taxon>
        <taxon>Streptophyta</taxon>
        <taxon>Embryophyta</taxon>
        <taxon>Bryophyta</taxon>
        <taxon>Bryophytina</taxon>
        <taxon>Bryopsida</taxon>
        <taxon>Dicranidae</taxon>
        <taxon>Pseudoditrichales</taxon>
        <taxon>Ditrichaceae</taxon>
        <taxon>Ceratodon</taxon>
    </lineage>
</organism>
<accession>A0A8T0H798</accession>
<keyword evidence="2" id="KW-1185">Reference proteome</keyword>
<sequence length="37" mass="4363">MKEMGSIRFPQNSIWVWRKSFLKGAACDDRSLMMSRV</sequence>
<dbReference type="EMBL" id="CM026428">
    <property type="protein sequence ID" value="KAG0566254.1"/>
    <property type="molecule type" value="Genomic_DNA"/>
</dbReference>
<comment type="caution">
    <text evidence="1">The sequence shown here is derived from an EMBL/GenBank/DDBJ whole genome shotgun (WGS) entry which is preliminary data.</text>
</comment>
<protein>
    <submittedName>
        <fullName evidence="1">Uncharacterized protein</fullName>
    </submittedName>
</protein>
<name>A0A8T0H798_CERPU</name>